<reference evidence="2" key="1">
    <citation type="journal article" date="2022" name="Int. J. Mol. Sci.">
        <title>Draft Genome of Tanacetum Coccineum: Genomic Comparison of Closely Related Tanacetum-Family Plants.</title>
        <authorList>
            <person name="Yamashiro T."/>
            <person name="Shiraishi A."/>
            <person name="Nakayama K."/>
            <person name="Satake H."/>
        </authorList>
    </citation>
    <scope>NUCLEOTIDE SEQUENCE</scope>
</reference>
<evidence type="ECO:0000313" key="3">
    <source>
        <dbReference type="Proteomes" id="UP001151760"/>
    </source>
</evidence>
<keyword evidence="3" id="KW-1185">Reference proteome</keyword>
<name>A0ABQ5GYL9_9ASTR</name>
<protein>
    <submittedName>
        <fullName evidence="2">Uncharacterized protein</fullName>
    </submittedName>
</protein>
<gene>
    <name evidence="2" type="ORF">Tco_1054424</name>
</gene>
<evidence type="ECO:0000256" key="1">
    <source>
        <dbReference type="SAM" id="MobiDB-lite"/>
    </source>
</evidence>
<reference evidence="2" key="2">
    <citation type="submission" date="2022-01" db="EMBL/GenBank/DDBJ databases">
        <authorList>
            <person name="Yamashiro T."/>
            <person name="Shiraishi A."/>
            <person name="Satake H."/>
            <person name="Nakayama K."/>
        </authorList>
    </citation>
    <scope>NUCLEOTIDE SEQUENCE</scope>
</reference>
<dbReference type="Proteomes" id="UP001151760">
    <property type="component" value="Unassembled WGS sequence"/>
</dbReference>
<sequence>MRTVACVSIGGVSLKCLINHSLDGFWSHVVWVGVASRGILSSSGRRCHDLSRSQKTKHELSSAALDVLATRPACHSSLVSCLSSLRESLPSMPGAYGYYVAVAVLDVPGCVSRVYTHDYDGSEAPDGSPNSILSSEPKPLGKHRPPPS</sequence>
<evidence type="ECO:0000313" key="2">
    <source>
        <dbReference type="EMBL" id="GJT80082.1"/>
    </source>
</evidence>
<dbReference type="EMBL" id="BQNB010018957">
    <property type="protein sequence ID" value="GJT80082.1"/>
    <property type="molecule type" value="Genomic_DNA"/>
</dbReference>
<organism evidence="2 3">
    <name type="scientific">Tanacetum coccineum</name>
    <dbReference type="NCBI Taxonomy" id="301880"/>
    <lineage>
        <taxon>Eukaryota</taxon>
        <taxon>Viridiplantae</taxon>
        <taxon>Streptophyta</taxon>
        <taxon>Embryophyta</taxon>
        <taxon>Tracheophyta</taxon>
        <taxon>Spermatophyta</taxon>
        <taxon>Magnoliopsida</taxon>
        <taxon>eudicotyledons</taxon>
        <taxon>Gunneridae</taxon>
        <taxon>Pentapetalae</taxon>
        <taxon>asterids</taxon>
        <taxon>campanulids</taxon>
        <taxon>Asterales</taxon>
        <taxon>Asteraceae</taxon>
        <taxon>Asteroideae</taxon>
        <taxon>Anthemideae</taxon>
        <taxon>Anthemidinae</taxon>
        <taxon>Tanacetum</taxon>
    </lineage>
</organism>
<proteinExistence type="predicted"/>
<feature type="region of interest" description="Disordered" evidence="1">
    <location>
        <begin position="121"/>
        <end position="148"/>
    </location>
</feature>
<comment type="caution">
    <text evidence="2">The sequence shown here is derived from an EMBL/GenBank/DDBJ whole genome shotgun (WGS) entry which is preliminary data.</text>
</comment>
<accession>A0ABQ5GYL9</accession>